<evidence type="ECO:0000313" key="1">
    <source>
        <dbReference type="EMBL" id="MDP9805731.1"/>
    </source>
</evidence>
<evidence type="ECO:0000313" key="2">
    <source>
        <dbReference type="Proteomes" id="UP001243212"/>
    </source>
</evidence>
<proteinExistence type="predicted"/>
<comment type="caution">
    <text evidence="1">The sequence shown here is derived from an EMBL/GenBank/DDBJ whole genome shotgun (WGS) entry which is preliminary data.</text>
</comment>
<protein>
    <recommendedName>
        <fullName evidence="3">Methyltransferase</fullName>
    </recommendedName>
</protein>
<name>A0ABT9NEC1_9ACTO</name>
<sequence length="115" mass="12771">MFNEAFHLHQMVPAGKFLNDFIQVNVLAVLNSATWIRLAVRKGRPVGIIAAMVEGQKKHANAKNYRGALARTGARFLFYDYKGLERAAENSFTLKNGAQATPVTGFVYVGETIRK</sequence>
<keyword evidence="2" id="KW-1185">Reference proteome</keyword>
<accession>A0ABT9NEC1</accession>
<reference evidence="1 2" key="1">
    <citation type="submission" date="2023-07" db="EMBL/GenBank/DDBJ databases">
        <title>Sequencing the genomes of 1000 actinobacteria strains.</title>
        <authorList>
            <person name="Klenk H.-P."/>
        </authorList>
    </citation>
    <scope>NUCLEOTIDE SEQUENCE [LARGE SCALE GENOMIC DNA]</scope>
    <source>
        <strain evidence="1 2">DSM 17163</strain>
    </source>
</reference>
<evidence type="ECO:0008006" key="3">
    <source>
        <dbReference type="Google" id="ProtNLM"/>
    </source>
</evidence>
<dbReference type="EMBL" id="JAUSQX010000001">
    <property type="protein sequence ID" value="MDP9805731.1"/>
    <property type="molecule type" value="Genomic_DNA"/>
</dbReference>
<gene>
    <name evidence="1" type="ORF">J2S70_000313</name>
</gene>
<organism evidence="1 2">
    <name type="scientific">Trueperella bonasi</name>
    <dbReference type="NCBI Taxonomy" id="312286"/>
    <lineage>
        <taxon>Bacteria</taxon>
        <taxon>Bacillati</taxon>
        <taxon>Actinomycetota</taxon>
        <taxon>Actinomycetes</taxon>
        <taxon>Actinomycetales</taxon>
        <taxon>Actinomycetaceae</taxon>
        <taxon>Trueperella</taxon>
    </lineage>
</organism>
<dbReference type="RefSeq" id="WP_307681995.1">
    <property type="nucleotide sequence ID" value="NZ_JAUSQX010000001.1"/>
</dbReference>
<dbReference type="Proteomes" id="UP001243212">
    <property type="component" value="Unassembled WGS sequence"/>
</dbReference>